<accession>A0A9X2KL74</accession>
<dbReference type="SUPFAM" id="SSF46785">
    <property type="entry name" value="Winged helix' DNA-binding domain"/>
    <property type="match status" value="1"/>
</dbReference>
<evidence type="ECO:0000256" key="2">
    <source>
        <dbReference type="ARBA" id="ARBA00023125"/>
    </source>
</evidence>
<dbReference type="PANTHER" id="PTHR44846:SF1">
    <property type="entry name" value="MANNOSYL-D-GLYCERATE TRANSPORT_METABOLISM SYSTEM REPRESSOR MNGR-RELATED"/>
    <property type="match status" value="1"/>
</dbReference>
<dbReference type="PRINTS" id="PR00035">
    <property type="entry name" value="HTHGNTR"/>
</dbReference>
<reference evidence="5" key="1">
    <citation type="submission" date="2022-05" db="EMBL/GenBank/DDBJ databases">
        <title>Sphingomonas sp. strain MG17 Genome sequencing and assembly.</title>
        <authorList>
            <person name="Kim I."/>
        </authorList>
    </citation>
    <scope>NUCLEOTIDE SEQUENCE</scope>
    <source>
        <strain evidence="5">MG17</strain>
    </source>
</reference>
<dbReference type="GO" id="GO:0003677">
    <property type="term" value="F:DNA binding"/>
    <property type="evidence" value="ECO:0007669"/>
    <property type="project" value="UniProtKB-KW"/>
</dbReference>
<dbReference type="InterPro" id="IPR050679">
    <property type="entry name" value="Bact_HTH_transcr_reg"/>
</dbReference>
<evidence type="ECO:0000256" key="1">
    <source>
        <dbReference type="ARBA" id="ARBA00023015"/>
    </source>
</evidence>
<organism evidence="5 6">
    <name type="scientific">Sphingomonas tagetis</name>
    <dbReference type="NCBI Taxonomy" id="2949092"/>
    <lineage>
        <taxon>Bacteria</taxon>
        <taxon>Pseudomonadati</taxon>
        <taxon>Pseudomonadota</taxon>
        <taxon>Alphaproteobacteria</taxon>
        <taxon>Sphingomonadales</taxon>
        <taxon>Sphingomonadaceae</taxon>
        <taxon>Sphingomonas</taxon>
    </lineage>
</organism>
<dbReference type="EMBL" id="JAMLDX010000009">
    <property type="protein sequence ID" value="MCP3731274.1"/>
    <property type="molecule type" value="Genomic_DNA"/>
</dbReference>
<proteinExistence type="predicted"/>
<keyword evidence="1" id="KW-0805">Transcription regulation</keyword>
<evidence type="ECO:0000256" key="3">
    <source>
        <dbReference type="ARBA" id="ARBA00023163"/>
    </source>
</evidence>
<dbReference type="PROSITE" id="PS50949">
    <property type="entry name" value="HTH_GNTR"/>
    <property type="match status" value="1"/>
</dbReference>
<evidence type="ECO:0000259" key="4">
    <source>
        <dbReference type="PROSITE" id="PS50949"/>
    </source>
</evidence>
<dbReference type="InterPro" id="IPR036388">
    <property type="entry name" value="WH-like_DNA-bd_sf"/>
</dbReference>
<dbReference type="Proteomes" id="UP001139451">
    <property type="component" value="Unassembled WGS sequence"/>
</dbReference>
<dbReference type="FunFam" id="1.10.10.10:FF:000079">
    <property type="entry name" value="GntR family transcriptional regulator"/>
    <property type="match status" value="1"/>
</dbReference>
<dbReference type="Pfam" id="PF07702">
    <property type="entry name" value="UTRA"/>
    <property type="match status" value="1"/>
</dbReference>
<dbReference type="GO" id="GO:0045892">
    <property type="term" value="P:negative regulation of DNA-templated transcription"/>
    <property type="evidence" value="ECO:0007669"/>
    <property type="project" value="TreeGrafter"/>
</dbReference>
<dbReference type="RefSeq" id="WP_254293726.1">
    <property type="nucleotide sequence ID" value="NZ_JAMLDX010000009.1"/>
</dbReference>
<feature type="domain" description="HTH gntR-type" evidence="4">
    <location>
        <begin position="12"/>
        <end position="79"/>
    </location>
</feature>
<dbReference type="InterPro" id="IPR036390">
    <property type="entry name" value="WH_DNA-bd_sf"/>
</dbReference>
<keyword evidence="2" id="KW-0238">DNA-binding</keyword>
<dbReference type="Gene3D" id="1.10.10.10">
    <property type="entry name" value="Winged helix-like DNA-binding domain superfamily/Winged helix DNA-binding domain"/>
    <property type="match status" value="1"/>
</dbReference>
<dbReference type="AlphaFoldDB" id="A0A9X2KL74"/>
<dbReference type="InterPro" id="IPR011663">
    <property type="entry name" value="UTRA"/>
</dbReference>
<protein>
    <submittedName>
        <fullName evidence="5">GntR family transcriptional regulator</fullName>
    </submittedName>
</protein>
<dbReference type="CDD" id="cd07377">
    <property type="entry name" value="WHTH_GntR"/>
    <property type="match status" value="1"/>
</dbReference>
<dbReference type="SUPFAM" id="SSF64288">
    <property type="entry name" value="Chorismate lyase-like"/>
    <property type="match status" value="1"/>
</dbReference>
<dbReference type="GO" id="GO:0003700">
    <property type="term" value="F:DNA-binding transcription factor activity"/>
    <property type="evidence" value="ECO:0007669"/>
    <property type="project" value="InterPro"/>
</dbReference>
<dbReference type="Gene3D" id="3.40.1410.10">
    <property type="entry name" value="Chorismate lyase-like"/>
    <property type="match status" value="1"/>
</dbReference>
<dbReference type="Pfam" id="PF00392">
    <property type="entry name" value="GntR"/>
    <property type="match status" value="1"/>
</dbReference>
<evidence type="ECO:0000313" key="6">
    <source>
        <dbReference type="Proteomes" id="UP001139451"/>
    </source>
</evidence>
<dbReference type="InterPro" id="IPR028978">
    <property type="entry name" value="Chorismate_lyase_/UTRA_dom_sf"/>
</dbReference>
<dbReference type="InterPro" id="IPR000524">
    <property type="entry name" value="Tscrpt_reg_HTH_GntR"/>
</dbReference>
<gene>
    <name evidence="5" type="ORF">M9978_12635</name>
</gene>
<keyword evidence="3" id="KW-0804">Transcription</keyword>
<dbReference type="PANTHER" id="PTHR44846">
    <property type="entry name" value="MANNOSYL-D-GLYCERATE TRANSPORT/METABOLISM SYSTEM REPRESSOR MNGR-RELATED"/>
    <property type="match status" value="1"/>
</dbReference>
<name>A0A9X2KL74_9SPHN</name>
<keyword evidence="6" id="KW-1185">Reference proteome</keyword>
<dbReference type="SMART" id="SM00866">
    <property type="entry name" value="UTRA"/>
    <property type="match status" value="1"/>
</dbReference>
<evidence type="ECO:0000313" key="5">
    <source>
        <dbReference type="EMBL" id="MCP3731274.1"/>
    </source>
</evidence>
<sequence>MSKAAKLTAGPIPLYHQLEQELRRRIDGELEPGSPLPSEDRICEEYGVSRITVRRALEELTREGVIFRKRGVGSFVAESTHGMNSQLTGSLAEFLNAASFLRTMLLSQSERFPPAAVRKLFDLSAGERATNLKILGSLDEEGPVAFFDMWFPEEIGSRVDVSQLGAMVPVIRLVERALSIRIVRAEQIVEADHAGEEAGDHLGIAPDTPILRVRRVYYDASNTPVEVALARYHPDRYRYAIDFR</sequence>
<dbReference type="SMART" id="SM00345">
    <property type="entry name" value="HTH_GNTR"/>
    <property type="match status" value="1"/>
</dbReference>
<comment type="caution">
    <text evidence="5">The sequence shown here is derived from an EMBL/GenBank/DDBJ whole genome shotgun (WGS) entry which is preliminary data.</text>
</comment>